<dbReference type="GO" id="GO:0006270">
    <property type="term" value="P:DNA replication initiation"/>
    <property type="evidence" value="ECO:0007669"/>
    <property type="project" value="TreeGrafter"/>
</dbReference>
<dbReference type="GO" id="GO:0003688">
    <property type="term" value="F:DNA replication origin binding"/>
    <property type="evidence" value="ECO:0007669"/>
    <property type="project" value="TreeGrafter"/>
</dbReference>
<accession>A0A915B9Z8</accession>
<keyword evidence="1" id="KW-0175">Coiled coil</keyword>
<dbReference type="GO" id="GO:0005664">
    <property type="term" value="C:nuclear origin of replication recognition complex"/>
    <property type="evidence" value="ECO:0007669"/>
    <property type="project" value="InterPro"/>
</dbReference>
<dbReference type="AlphaFoldDB" id="A0A915B9Z8"/>
<evidence type="ECO:0000313" key="4">
    <source>
        <dbReference type="WBParaSite" id="PgR029_g092_t02"/>
    </source>
</evidence>
<dbReference type="GO" id="GO:0031261">
    <property type="term" value="C:DNA replication preinitiation complex"/>
    <property type="evidence" value="ECO:0007669"/>
    <property type="project" value="TreeGrafter"/>
</dbReference>
<evidence type="ECO:0000256" key="1">
    <source>
        <dbReference type="SAM" id="Coils"/>
    </source>
</evidence>
<reference evidence="4" key="1">
    <citation type="submission" date="2022-11" db="UniProtKB">
        <authorList>
            <consortium name="WormBaseParasite"/>
        </authorList>
    </citation>
    <scope>IDENTIFICATION</scope>
</reference>
<dbReference type="Pfam" id="PF07034">
    <property type="entry name" value="ORC3_N"/>
    <property type="match status" value="1"/>
</dbReference>
<proteinExistence type="predicted"/>
<feature type="coiled-coil region" evidence="1">
    <location>
        <begin position="342"/>
        <end position="369"/>
    </location>
</feature>
<feature type="domain" description="Origin recognition complex subunit 3 N-terminal" evidence="2">
    <location>
        <begin position="126"/>
        <end position="252"/>
    </location>
</feature>
<sequence length="559" mass="63417">MDHCVFIKGKRKLLSERGGGNSHRVSKQARRCEAFHRFMPAFEGLIDSTISDLYRNVLSEIAEFVQAEWRSTRSRCELPTGVVCCENVDGISLSHSLTELLGKEPICISAPTPPLYTLVDLMRKNKEPKCFLLKQVECLPGDFIDSFISILCDPDWDCKFVLLMTISADMSVVYSRCSRESYTQLAIRRFKFPSPLMALNAFLDAVTFHSHSAVRVDGKLFDELRASYLEKSFSTEQLKKMVRLAVLHFFTTTEDHEIDAEECSPHIERYVLFMRLLYDLCDGLPLQAESIYELHSKLQWNASFFTDRDGLFSEWKSVWLTWDVEQVKAAVNKLLPHLKEFDDELYAELESLLLDVENLEARKSAMYEKISVNASADSPSESRSISESKLSYSVMQHRLKEKMAAAKKLDLFTSDRQRFIKLLTKVFRTVLKPFDAVDALKGGLLRGGASLSTLTAPCIREHLEGALAGSSLHEKKVDLCVAYRTLQRLALYKKSIRIAEWAHHFEEETHHLEGVDPSTRLYKCIADLELMGVIKAASDSCVTAVQLLQPPSTLVVDTA</sequence>
<protein>
    <submittedName>
        <fullName evidence="4">Origin recognition complex subunit 3 N-terminal domain-containing protein</fullName>
    </submittedName>
</protein>
<organism evidence="3 4">
    <name type="scientific">Parascaris univalens</name>
    <name type="common">Nematode worm</name>
    <dbReference type="NCBI Taxonomy" id="6257"/>
    <lineage>
        <taxon>Eukaryota</taxon>
        <taxon>Metazoa</taxon>
        <taxon>Ecdysozoa</taxon>
        <taxon>Nematoda</taxon>
        <taxon>Chromadorea</taxon>
        <taxon>Rhabditida</taxon>
        <taxon>Spirurina</taxon>
        <taxon>Ascaridomorpha</taxon>
        <taxon>Ascaridoidea</taxon>
        <taxon>Ascarididae</taxon>
        <taxon>Parascaris</taxon>
    </lineage>
</organism>
<name>A0A915B9Z8_PARUN</name>
<dbReference type="InterPro" id="IPR020795">
    <property type="entry name" value="ORC3"/>
</dbReference>
<keyword evidence="3" id="KW-1185">Reference proteome</keyword>
<evidence type="ECO:0000313" key="3">
    <source>
        <dbReference type="Proteomes" id="UP000887569"/>
    </source>
</evidence>
<dbReference type="InterPro" id="IPR045667">
    <property type="entry name" value="ORC3_N"/>
</dbReference>
<dbReference type="PANTHER" id="PTHR12748">
    <property type="entry name" value="ORIGIN RECOGNITION COMPLEX SUBUNIT 3"/>
    <property type="match status" value="1"/>
</dbReference>
<dbReference type="GO" id="GO:0005656">
    <property type="term" value="C:nuclear pre-replicative complex"/>
    <property type="evidence" value="ECO:0007669"/>
    <property type="project" value="TreeGrafter"/>
</dbReference>
<evidence type="ECO:0000259" key="2">
    <source>
        <dbReference type="Pfam" id="PF07034"/>
    </source>
</evidence>
<dbReference type="WBParaSite" id="PgR029_g092_t02">
    <property type="protein sequence ID" value="PgR029_g092_t02"/>
    <property type="gene ID" value="PgR029_g092"/>
</dbReference>
<dbReference type="Proteomes" id="UP000887569">
    <property type="component" value="Unplaced"/>
</dbReference>
<dbReference type="PANTHER" id="PTHR12748:SF0">
    <property type="entry name" value="ORIGIN RECOGNITION COMPLEX SUBUNIT 3"/>
    <property type="match status" value="1"/>
</dbReference>